<evidence type="ECO:0000259" key="1">
    <source>
        <dbReference type="Pfam" id="PF14297"/>
    </source>
</evidence>
<dbReference type="InterPro" id="IPR025400">
    <property type="entry name" value="Lin1244/Lin1753-like_N"/>
</dbReference>
<dbReference type="EMBL" id="LR798320">
    <property type="protein sequence ID" value="CAB5223317.1"/>
    <property type="molecule type" value="Genomic_DNA"/>
</dbReference>
<reference evidence="2" key="1">
    <citation type="submission" date="2020-05" db="EMBL/GenBank/DDBJ databases">
        <authorList>
            <person name="Chiriac C."/>
            <person name="Salcher M."/>
            <person name="Ghai R."/>
            <person name="Kavagutti S V."/>
        </authorList>
    </citation>
    <scope>NUCLEOTIDE SEQUENCE</scope>
</reference>
<dbReference type="Pfam" id="PF14297">
    <property type="entry name" value="Lin1244_N"/>
    <property type="match status" value="1"/>
</dbReference>
<gene>
    <name evidence="2" type="ORF">UFOVP384_29</name>
</gene>
<accession>A0A6J7WZS9</accession>
<name>A0A6J7WZS9_9CAUD</name>
<proteinExistence type="predicted"/>
<feature type="domain" description="Lin1244/Lin1753-like N-terminal" evidence="1">
    <location>
        <begin position="6"/>
        <end position="95"/>
    </location>
</feature>
<organism evidence="2">
    <name type="scientific">uncultured Caudovirales phage</name>
    <dbReference type="NCBI Taxonomy" id="2100421"/>
    <lineage>
        <taxon>Viruses</taxon>
        <taxon>Duplodnaviria</taxon>
        <taxon>Heunggongvirae</taxon>
        <taxon>Uroviricota</taxon>
        <taxon>Caudoviricetes</taxon>
        <taxon>Peduoviridae</taxon>
        <taxon>Maltschvirus</taxon>
        <taxon>Maltschvirus maltsch</taxon>
    </lineage>
</organism>
<protein>
    <recommendedName>
        <fullName evidence="1">Lin1244/Lin1753-like N-terminal domain-containing protein</fullName>
    </recommendedName>
</protein>
<sequence length="227" mass="26679">MKKTYYFQHDFEAISDPKIQYVLAKFGGIGYGLWWRIVEMLHQEDENKLQHKEYLYFALGNQLQCEQGLVKSFIQSCIEEVELLDSDGEYFWSERVLKNVGKMQQLKEKRSSAGKKSAEKRFDNQQVVTSAEQVLASVEQMPTKEKKTKENKQYSNPSLVEVINFFNENGYTSKSAEQAFNYYEQGKWNDSNGNKVKNWKQKMRGVWFRDEYKINKPTVANFSLPIN</sequence>
<evidence type="ECO:0000313" key="2">
    <source>
        <dbReference type="EMBL" id="CAB5223317.1"/>
    </source>
</evidence>